<dbReference type="PANTHER" id="PTHR33116:SF86">
    <property type="entry name" value="REVERSE TRANSCRIPTASE DOMAIN-CONTAINING PROTEIN"/>
    <property type="match status" value="1"/>
</dbReference>
<dbReference type="OrthoDB" id="1734132at2759"/>
<evidence type="ECO:0000313" key="3">
    <source>
        <dbReference type="Proteomes" id="UP000829196"/>
    </source>
</evidence>
<dbReference type="InterPro" id="IPR026960">
    <property type="entry name" value="RVT-Znf"/>
</dbReference>
<accession>A0A8T3B4D2</accession>
<protein>
    <recommendedName>
        <fullName evidence="1">Reverse transcriptase zinc-binding domain-containing protein</fullName>
    </recommendedName>
</protein>
<evidence type="ECO:0000259" key="1">
    <source>
        <dbReference type="Pfam" id="PF13966"/>
    </source>
</evidence>
<keyword evidence="3" id="KW-1185">Reference proteome</keyword>
<reference evidence="2" key="1">
    <citation type="journal article" date="2022" name="Front. Genet.">
        <title>Chromosome-Scale Assembly of the Dendrobium nobile Genome Provides Insights Into the Molecular Mechanism of the Biosynthesis of the Medicinal Active Ingredient of Dendrobium.</title>
        <authorList>
            <person name="Xu Q."/>
            <person name="Niu S.-C."/>
            <person name="Li K.-L."/>
            <person name="Zheng P.-J."/>
            <person name="Zhang X.-J."/>
            <person name="Jia Y."/>
            <person name="Liu Y."/>
            <person name="Niu Y.-X."/>
            <person name="Yu L.-H."/>
            <person name="Chen D.-F."/>
            <person name="Zhang G.-Q."/>
        </authorList>
    </citation>
    <scope>NUCLEOTIDE SEQUENCE</scope>
    <source>
        <tissue evidence="2">Leaf</tissue>
    </source>
</reference>
<feature type="domain" description="Reverse transcriptase zinc-binding" evidence="1">
    <location>
        <begin position="236"/>
        <end position="306"/>
    </location>
</feature>
<evidence type="ECO:0000313" key="2">
    <source>
        <dbReference type="EMBL" id="KAI0503948.1"/>
    </source>
</evidence>
<gene>
    <name evidence="2" type="ORF">KFK09_014895</name>
</gene>
<dbReference type="AlphaFoldDB" id="A0A8T3B4D2"/>
<proteinExistence type="predicted"/>
<organism evidence="2 3">
    <name type="scientific">Dendrobium nobile</name>
    <name type="common">Orchid</name>
    <dbReference type="NCBI Taxonomy" id="94219"/>
    <lineage>
        <taxon>Eukaryota</taxon>
        <taxon>Viridiplantae</taxon>
        <taxon>Streptophyta</taxon>
        <taxon>Embryophyta</taxon>
        <taxon>Tracheophyta</taxon>
        <taxon>Spermatophyta</taxon>
        <taxon>Magnoliopsida</taxon>
        <taxon>Liliopsida</taxon>
        <taxon>Asparagales</taxon>
        <taxon>Orchidaceae</taxon>
        <taxon>Epidendroideae</taxon>
        <taxon>Malaxideae</taxon>
        <taxon>Dendrobiinae</taxon>
        <taxon>Dendrobium</taxon>
    </lineage>
</organism>
<sequence>MAMRRLTASDFQDVLEKAFDKLNVWGNLSLTLAGKIQLIKTALLSIPIFISTHSLVPMGVLRDLDKLCREFLWMKQNKSKGIHYVEWKILCKQIKFGGQGIMSAADKMGSWRAKFAWSLFSKPSSLFNRIMIAKYGKNFYFSEARVGSSPTWKIINSGGKFLQQITRWKVFNGELINTTKDIWILDKLHEAFGKELTELISLVPLNMGTHEDEVEIMYKYYGKAIAALISEKNNLNEEEDANWRWLKKLKLRPRVNIFWWKLIHKAIPTNEFLMYRRIINYNGCPRGCADVEDANHLIVKCSFMNKIIILLNSWGYDIPVLSNLESCFNWLFKLSSFKPFIANVYCYAVFFSWKSRNKWVHGSVEDSISSIAANAVSFASLSFNHDLNSIN</sequence>
<comment type="caution">
    <text evidence="2">The sequence shown here is derived from an EMBL/GenBank/DDBJ whole genome shotgun (WGS) entry which is preliminary data.</text>
</comment>
<dbReference type="PANTHER" id="PTHR33116">
    <property type="entry name" value="REVERSE TRANSCRIPTASE ZINC-BINDING DOMAIN-CONTAINING PROTEIN-RELATED-RELATED"/>
    <property type="match status" value="1"/>
</dbReference>
<name>A0A8T3B4D2_DENNO</name>
<dbReference type="EMBL" id="JAGYWB010000011">
    <property type="protein sequence ID" value="KAI0503948.1"/>
    <property type="molecule type" value="Genomic_DNA"/>
</dbReference>
<dbReference type="Pfam" id="PF13966">
    <property type="entry name" value="zf-RVT"/>
    <property type="match status" value="1"/>
</dbReference>
<dbReference type="Proteomes" id="UP000829196">
    <property type="component" value="Unassembled WGS sequence"/>
</dbReference>